<evidence type="ECO:0000256" key="3">
    <source>
        <dbReference type="ARBA" id="ARBA00022448"/>
    </source>
</evidence>
<feature type="transmembrane region" description="Helical" evidence="8">
    <location>
        <begin position="246"/>
        <end position="267"/>
    </location>
</feature>
<feature type="transmembrane region" description="Helical" evidence="8">
    <location>
        <begin position="52"/>
        <end position="78"/>
    </location>
</feature>
<proteinExistence type="inferred from homology"/>
<dbReference type="Gene3D" id="1.10.3470.10">
    <property type="entry name" value="ABC transporter involved in vitamin B12 uptake, BtuC"/>
    <property type="match status" value="1"/>
</dbReference>
<evidence type="ECO:0000313" key="9">
    <source>
        <dbReference type="EMBL" id="SES63584.1"/>
    </source>
</evidence>
<dbReference type="CDD" id="cd06550">
    <property type="entry name" value="TM_ABC_iron-siderophores_like"/>
    <property type="match status" value="1"/>
</dbReference>
<evidence type="ECO:0000313" key="10">
    <source>
        <dbReference type="Proteomes" id="UP000199800"/>
    </source>
</evidence>
<feature type="transmembrane region" description="Helical" evidence="8">
    <location>
        <begin position="197"/>
        <end position="217"/>
    </location>
</feature>
<accession>A0A1H9Y3Z3</accession>
<name>A0A1H9Y3Z3_9FIRM</name>
<keyword evidence="5 8" id="KW-0812">Transmembrane</keyword>
<dbReference type="InterPro" id="IPR000522">
    <property type="entry name" value="ABC_transptr_permease_BtuC"/>
</dbReference>
<feature type="transmembrane region" description="Helical" evidence="8">
    <location>
        <begin position="155"/>
        <end position="177"/>
    </location>
</feature>
<dbReference type="GO" id="GO:0033214">
    <property type="term" value="P:siderophore-iron import into cell"/>
    <property type="evidence" value="ECO:0007669"/>
    <property type="project" value="TreeGrafter"/>
</dbReference>
<sequence length="337" mass="36355">MMKRKAKWTYVILYSLLVLVCFWSMSVGKFYISIPDIVKTLLGYGTRIQATVIYAIRLPRILVAAFVGMALSTSGCILQTVTRNELAEPGIIGINAGSALAVVLLIASGGAFYYEKVSSAAIFFMPFVSIVGALAAGLLIYGLAYKKKKVTPVRLILTGIGVNAGINAIITVYQLNMSKGDYNQALTWINGSLWGTNWSYVYFLAPLTLLFLFLSLYKSRILDVLALGDELAAGLGVCVERERRILLVYAVCLAAVATSVAGNISFLGLLGPHIAKKICGLVHSRQIPVAAGISAIIIVASDMASRNLFSPLELPVGIAISILGVPYFIYLIMRVKE</sequence>
<evidence type="ECO:0000256" key="4">
    <source>
        <dbReference type="ARBA" id="ARBA00022475"/>
    </source>
</evidence>
<evidence type="ECO:0000256" key="7">
    <source>
        <dbReference type="ARBA" id="ARBA00023136"/>
    </source>
</evidence>
<dbReference type="Pfam" id="PF01032">
    <property type="entry name" value="FecCD"/>
    <property type="match status" value="1"/>
</dbReference>
<dbReference type="STRING" id="29364.SAMN04487772_101124"/>
<dbReference type="AlphaFoldDB" id="A0A1H9Y3Z3"/>
<evidence type="ECO:0000256" key="6">
    <source>
        <dbReference type="ARBA" id="ARBA00022989"/>
    </source>
</evidence>
<dbReference type="GO" id="GO:0005886">
    <property type="term" value="C:plasma membrane"/>
    <property type="evidence" value="ECO:0007669"/>
    <property type="project" value="UniProtKB-SubCell"/>
</dbReference>
<dbReference type="FunFam" id="1.10.3470.10:FF:000001">
    <property type="entry name" value="Vitamin B12 ABC transporter permease BtuC"/>
    <property type="match status" value="1"/>
</dbReference>
<evidence type="ECO:0000256" key="8">
    <source>
        <dbReference type="SAM" id="Phobius"/>
    </source>
</evidence>
<keyword evidence="7 8" id="KW-0472">Membrane</keyword>
<dbReference type="PANTHER" id="PTHR30472:SF64">
    <property type="entry name" value="IRON(3+)-HYDROXAMATE IMPORT SYSTEM PERMEASE PROTEIN FHUG"/>
    <property type="match status" value="1"/>
</dbReference>
<feature type="transmembrane region" description="Helical" evidence="8">
    <location>
        <begin position="312"/>
        <end position="333"/>
    </location>
</feature>
<dbReference type="RefSeq" id="WP_242939643.1">
    <property type="nucleotide sequence ID" value="NZ_FOHN01000001.1"/>
</dbReference>
<feature type="transmembrane region" description="Helical" evidence="8">
    <location>
        <begin position="12"/>
        <end position="32"/>
    </location>
</feature>
<keyword evidence="10" id="KW-1185">Reference proteome</keyword>
<keyword evidence="3" id="KW-0813">Transport</keyword>
<organism evidence="9 10">
    <name type="scientific">[Clostridium] polysaccharolyticum</name>
    <dbReference type="NCBI Taxonomy" id="29364"/>
    <lineage>
        <taxon>Bacteria</taxon>
        <taxon>Bacillati</taxon>
        <taxon>Bacillota</taxon>
        <taxon>Clostridia</taxon>
        <taxon>Lachnospirales</taxon>
        <taxon>Lachnospiraceae</taxon>
    </lineage>
</organism>
<dbReference type="InterPro" id="IPR037294">
    <property type="entry name" value="ABC_BtuC-like"/>
</dbReference>
<keyword evidence="6 8" id="KW-1133">Transmembrane helix</keyword>
<dbReference type="EMBL" id="FOHN01000001">
    <property type="protein sequence ID" value="SES63584.1"/>
    <property type="molecule type" value="Genomic_DNA"/>
</dbReference>
<comment type="similarity">
    <text evidence="2">Belongs to the binding-protein-dependent transport system permease family. FecCD subfamily.</text>
</comment>
<evidence type="ECO:0000256" key="1">
    <source>
        <dbReference type="ARBA" id="ARBA00004651"/>
    </source>
</evidence>
<dbReference type="SUPFAM" id="SSF81345">
    <property type="entry name" value="ABC transporter involved in vitamin B12 uptake, BtuC"/>
    <property type="match status" value="1"/>
</dbReference>
<evidence type="ECO:0000256" key="2">
    <source>
        <dbReference type="ARBA" id="ARBA00007935"/>
    </source>
</evidence>
<evidence type="ECO:0000256" key="5">
    <source>
        <dbReference type="ARBA" id="ARBA00022692"/>
    </source>
</evidence>
<feature type="transmembrane region" description="Helical" evidence="8">
    <location>
        <begin position="90"/>
        <end position="114"/>
    </location>
</feature>
<dbReference type="PANTHER" id="PTHR30472">
    <property type="entry name" value="FERRIC ENTEROBACTIN TRANSPORT SYSTEM PERMEASE PROTEIN"/>
    <property type="match status" value="1"/>
</dbReference>
<reference evidence="9 10" key="1">
    <citation type="submission" date="2016-10" db="EMBL/GenBank/DDBJ databases">
        <authorList>
            <person name="de Groot N.N."/>
        </authorList>
    </citation>
    <scope>NUCLEOTIDE SEQUENCE [LARGE SCALE GENOMIC DNA]</scope>
    <source>
        <strain evidence="9 10">DSM 1801</strain>
    </source>
</reference>
<dbReference type="Proteomes" id="UP000199800">
    <property type="component" value="Unassembled WGS sequence"/>
</dbReference>
<dbReference type="GO" id="GO:0022857">
    <property type="term" value="F:transmembrane transporter activity"/>
    <property type="evidence" value="ECO:0007669"/>
    <property type="project" value="InterPro"/>
</dbReference>
<keyword evidence="4" id="KW-1003">Cell membrane</keyword>
<feature type="transmembrane region" description="Helical" evidence="8">
    <location>
        <begin position="120"/>
        <end position="143"/>
    </location>
</feature>
<protein>
    <submittedName>
        <fullName evidence="9">Iron complex transport system permease protein</fullName>
    </submittedName>
</protein>
<gene>
    <name evidence="9" type="ORF">SAMN04487772_101124</name>
</gene>
<comment type="subcellular location">
    <subcellularLocation>
        <location evidence="1">Cell membrane</location>
        <topology evidence="1">Multi-pass membrane protein</topology>
    </subcellularLocation>
</comment>